<dbReference type="PANTHER" id="PTHR33361:SF2">
    <property type="entry name" value="DUF885 DOMAIN-CONTAINING PROTEIN"/>
    <property type="match status" value="1"/>
</dbReference>
<name>A0AAC8YYF6_SPHMC</name>
<dbReference type="InterPro" id="IPR010281">
    <property type="entry name" value="DUF885"/>
</dbReference>
<evidence type="ECO:0008006" key="3">
    <source>
        <dbReference type="Google" id="ProtNLM"/>
    </source>
</evidence>
<dbReference type="Pfam" id="PF05960">
    <property type="entry name" value="DUF885"/>
    <property type="match status" value="1"/>
</dbReference>
<keyword evidence="2" id="KW-1185">Reference proteome</keyword>
<evidence type="ECO:0000313" key="2">
    <source>
        <dbReference type="Proteomes" id="UP000076088"/>
    </source>
</evidence>
<protein>
    <recommendedName>
        <fullName evidence="3">DUF885 domain-containing protein</fullName>
    </recommendedName>
</protein>
<dbReference type="EMBL" id="CP013344">
    <property type="protein sequence ID" value="AMU88573.1"/>
    <property type="molecule type" value="Genomic_DNA"/>
</dbReference>
<accession>A0AAC8YYF6</accession>
<dbReference type="RefSeq" id="WP_054728936.1">
    <property type="nucleotide sequence ID" value="NZ_CP009429.1"/>
</dbReference>
<dbReference type="AlphaFoldDB" id="A0AAC8YYF6"/>
<dbReference type="KEGG" id="smaz:LH19_14045"/>
<dbReference type="Proteomes" id="UP000076088">
    <property type="component" value="Chromosome"/>
</dbReference>
<sequence>MTLSPLENFGSALRVIDDVWSALNGNGFLGGDKDAPIRFPDIGFAAATERAARGRALLDRIDAIDSAALPHDLPYTLEMARQIAERWSREADWYWLVFDPLGGGFYAMFAPTAYCGGFLLNVFGPRIGGYSFTSRGDGDRYVGLIRDYGRLVQQMHERTEGQAERGIFMPRLQLEQSIPLIEGFRAGITAMLTPDASRLAAVDAAPVLAQISSAIADDVIPAFDAFLAFLKNPAYAENAPESVGISQYPGGSEVYAELVRLHTTLDLTPEQVHATGLARMADIGSQMRALLDEAGFTGSPIDYLDAVRNNPAWRASGAEAIGAVFQRYIDRIAPHIDATFNFKPKAGHGVAPLPDALTGSMTFGYYTPPTPTDDKGRYIFNAPNLSQGPLNNIGALNYHELVPGHHFHLATQDENETLHPLRRKAFVNAFNEGWAEYAATLAGEMGMYPEPEERFGRLMMDAFLTCRLVVDTGMNALGWSIEQARDYMRANAFMPEQEIRSESVRYSCDIPGQALAYKLGDTVIYEAREKMRAALGNRFDIRDFHDAVLRPGALPLPLLQRNVEEQTQRIAAG</sequence>
<proteinExistence type="predicted"/>
<reference evidence="2" key="1">
    <citation type="submission" date="2015-11" db="EMBL/GenBank/DDBJ databases">
        <title>Complete genome sequence of a polyethylene-glycol degrader Sphingopyxis macrogoltabida 203N (NBRC 111659).</title>
        <authorList>
            <person name="Yoshiyuki O."/>
            <person name="Shouta N."/>
            <person name="Nagata Y."/>
            <person name="Numata M."/>
            <person name="Tsuchikane K."/>
            <person name="Hosoyama A."/>
            <person name="Yamazoe A."/>
            <person name="Tsuda M."/>
            <person name="Fujita N."/>
            <person name="Kawai F."/>
        </authorList>
    </citation>
    <scope>NUCLEOTIDE SEQUENCE [LARGE SCALE GENOMIC DNA]</scope>
    <source>
        <strain evidence="2">203N</strain>
    </source>
</reference>
<reference evidence="1 2" key="2">
    <citation type="journal article" date="2016" name="Genome Announc.">
        <title>Complete Genome Sequence of Sphingopyxis macrogoltabida Strain 203N (NBRC 111659), a Polyethylene Glycol Degrader.</title>
        <authorList>
            <person name="Ohtsubo Y."/>
            <person name="Nonoyama S."/>
            <person name="Nagata Y."/>
            <person name="Numata M."/>
            <person name="Tsuchikane K."/>
            <person name="Hosoyama A."/>
            <person name="Yamazoe A."/>
            <person name="Tsuda M."/>
            <person name="Fujita N."/>
            <person name="Kawai F."/>
        </authorList>
    </citation>
    <scope>NUCLEOTIDE SEQUENCE [LARGE SCALE GENOMIC DNA]</scope>
    <source>
        <strain evidence="1 2">203N</strain>
    </source>
</reference>
<organism evidence="1 2">
    <name type="scientific">Sphingopyxis macrogoltabida</name>
    <name type="common">Sphingomonas macrogoltabidus</name>
    <dbReference type="NCBI Taxonomy" id="33050"/>
    <lineage>
        <taxon>Bacteria</taxon>
        <taxon>Pseudomonadati</taxon>
        <taxon>Pseudomonadota</taxon>
        <taxon>Alphaproteobacteria</taxon>
        <taxon>Sphingomonadales</taxon>
        <taxon>Sphingomonadaceae</taxon>
        <taxon>Sphingopyxis</taxon>
    </lineage>
</organism>
<evidence type="ECO:0000313" key="1">
    <source>
        <dbReference type="EMBL" id="AMU88573.1"/>
    </source>
</evidence>
<dbReference type="PANTHER" id="PTHR33361">
    <property type="entry name" value="GLR0591 PROTEIN"/>
    <property type="match status" value="1"/>
</dbReference>
<gene>
    <name evidence="1" type="ORF">ATM17_05890</name>
</gene>